<dbReference type="GO" id="GO:0046872">
    <property type="term" value="F:metal ion binding"/>
    <property type="evidence" value="ECO:0007669"/>
    <property type="project" value="UniProtKB-KW"/>
</dbReference>
<keyword evidence="12" id="KW-1185">Reference proteome</keyword>
<dbReference type="PIRSF" id="PIRSF005457">
    <property type="entry name" value="Glx"/>
    <property type="match status" value="1"/>
</dbReference>
<dbReference type="InterPro" id="IPR001279">
    <property type="entry name" value="Metallo-B-lactamas"/>
</dbReference>
<reference evidence="11" key="1">
    <citation type="submission" date="2019-03" db="EMBL/GenBank/DDBJ databases">
        <title>Long read genome sequence of the mycoparasitic Pythium oligandrum ATCC 38472 isolated from sugarbeet rhizosphere.</title>
        <authorList>
            <person name="Gaulin E."/>
        </authorList>
    </citation>
    <scope>NUCLEOTIDE SEQUENCE</scope>
    <source>
        <strain evidence="11">ATCC 38472_TT</strain>
    </source>
</reference>
<evidence type="ECO:0000259" key="10">
    <source>
        <dbReference type="SMART" id="SM00849"/>
    </source>
</evidence>
<name>A0A8K1FMB8_PYTOL</name>
<evidence type="ECO:0000313" key="11">
    <source>
        <dbReference type="EMBL" id="TMW68071.1"/>
    </source>
</evidence>
<feature type="domain" description="Metallo-beta-lactamase" evidence="10">
    <location>
        <begin position="11"/>
        <end position="172"/>
    </location>
</feature>
<dbReference type="GO" id="GO:0004416">
    <property type="term" value="F:hydroxyacylglutathione hydrolase activity"/>
    <property type="evidence" value="ECO:0007669"/>
    <property type="project" value="UniProtKB-EC"/>
</dbReference>
<dbReference type="Proteomes" id="UP000794436">
    <property type="component" value="Unassembled WGS sequence"/>
</dbReference>
<comment type="catalytic activity">
    <reaction evidence="1">
        <text>an S-(2-hydroxyacyl)glutathione + H2O = a 2-hydroxy carboxylate + glutathione + H(+)</text>
        <dbReference type="Rhea" id="RHEA:21864"/>
        <dbReference type="ChEBI" id="CHEBI:15377"/>
        <dbReference type="ChEBI" id="CHEBI:15378"/>
        <dbReference type="ChEBI" id="CHEBI:57925"/>
        <dbReference type="ChEBI" id="CHEBI:58896"/>
        <dbReference type="ChEBI" id="CHEBI:71261"/>
        <dbReference type="EC" id="3.1.2.6"/>
    </reaction>
</comment>
<dbReference type="PANTHER" id="PTHR11935">
    <property type="entry name" value="BETA LACTAMASE DOMAIN"/>
    <property type="match status" value="1"/>
</dbReference>
<evidence type="ECO:0000256" key="2">
    <source>
        <dbReference type="ARBA" id="ARBA00001947"/>
    </source>
</evidence>
<dbReference type="OrthoDB" id="515692at2759"/>
<evidence type="ECO:0000256" key="7">
    <source>
        <dbReference type="ARBA" id="ARBA00022801"/>
    </source>
</evidence>
<dbReference type="InterPro" id="IPR017782">
    <property type="entry name" value="Hydroxyacylglutathione_Hdrlase"/>
</dbReference>
<comment type="caution">
    <text evidence="11">The sequence shown here is derived from an EMBL/GenBank/DDBJ whole genome shotgun (WGS) entry which is preliminary data.</text>
</comment>
<evidence type="ECO:0000313" key="12">
    <source>
        <dbReference type="Proteomes" id="UP000794436"/>
    </source>
</evidence>
<accession>A0A8K1FMB8</accession>
<sequence>MDVVAIPVLSDNYAYLLIDTSNHVAAAVDPVEADKVYARAKELGVTIVSILTTHEHWDHAGGNESLQKLIADEEQRSVEVYGGKDDNVQAMTKVLVDNDVVKVGDLSVQVFHTPCHTRGHVLYLCEGSLFTGDTLFIAGCGRFFMGTPAEMQHALNEVIAKLPTSTKVYCGHEYTLSNLRFAAHVEPQNEAIQKKLAWAAQQAETKTPTIPSTVEEELATNPFMRVNEPDVQRFAGGKTDPVEVMGALRSAKDNFGIGNRKL</sequence>
<evidence type="ECO:0000256" key="1">
    <source>
        <dbReference type="ARBA" id="ARBA00001623"/>
    </source>
</evidence>
<evidence type="ECO:0000256" key="4">
    <source>
        <dbReference type="ARBA" id="ARBA00006759"/>
    </source>
</evidence>
<evidence type="ECO:0000256" key="6">
    <source>
        <dbReference type="ARBA" id="ARBA00022723"/>
    </source>
</evidence>
<dbReference type="Gene3D" id="3.60.15.10">
    <property type="entry name" value="Ribonuclease Z/Hydroxyacylglutathione hydrolase-like"/>
    <property type="match status" value="1"/>
</dbReference>
<dbReference type="SMART" id="SM00849">
    <property type="entry name" value="Lactamase_B"/>
    <property type="match status" value="1"/>
</dbReference>
<evidence type="ECO:0000256" key="9">
    <source>
        <dbReference type="ARBA" id="ARBA00031044"/>
    </source>
</evidence>
<organism evidence="11 12">
    <name type="scientific">Pythium oligandrum</name>
    <name type="common">Mycoparasitic fungus</name>
    <dbReference type="NCBI Taxonomy" id="41045"/>
    <lineage>
        <taxon>Eukaryota</taxon>
        <taxon>Sar</taxon>
        <taxon>Stramenopiles</taxon>
        <taxon>Oomycota</taxon>
        <taxon>Peronosporomycetes</taxon>
        <taxon>Pythiales</taxon>
        <taxon>Pythiaceae</taxon>
        <taxon>Pythium</taxon>
    </lineage>
</organism>
<dbReference type="InterPro" id="IPR035680">
    <property type="entry name" value="Clx_II_MBL"/>
</dbReference>
<evidence type="ECO:0000256" key="3">
    <source>
        <dbReference type="ARBA" id="ARBA00004963"/>
    </source>
</evidence>
<dbReference type="HAMAP" id="MF_01374">
    <property type="entry name" value="Glyoxalase_2"/>
    <property type="match status" value="1"/>
</dbReference>
<protein>
    <recommendedName>
        <fullName evidence="5">hydroxyacylglutathione hydrolase</fullName>
        <ecNumber evidence="5">3.1.2.6</ecNumber>
    </recommendedName>
    <alternativeName>
        <fullName evidence="9">Glyoxalase II</fullName>
    </alternativeName>
</protein>
<dbReference type="InterPro" id="IPR036866">
    <property type="entry name" value="RibonucZ/Hydroxyglut_hydro"/>
</dbReference>
<evidence type="ECO:0000256" key="8">
    <source>
        <dbReference type="ARBA" id="ARBA00022833"/>
    </source>
</evidence>
<dbReference type="FunFam" id="3.60.15.10:FF:000019">
    <property type="entry name" value="Hydroxyacylglutathione hydrolase, mitochondrial"/>
    <property type="match status" value="1"/>
</dbReference>
<keyword evidence="6" id="KW-0479">Metal-binding</keyword>
<dbReference type="SUPFAM" id="SSF56281">
    <property type="entry name" value="Metallo-hydrolase/oxidoreductase"/>
    <property type="match status" value="1"/>
</dbReference>
<dbReference type="Pfam" id="PF00753">
    <property type="entry name" value="Lactamase_B"/>
    <property type="match status" value="1"/>
</dbReference>
<proteinExistence type="inferred from homology"/>
<dbReference type="InterPro" id="IPR032282">
    <property type="entry name" value="HAGH_C"/>
</dbReference>
<comment type="similarity">
    <text evidence="4">Belongs to the metallo-beta-lactamase superfamily. Glyoxalase II family.</text>
</comment>
<dbReference type="Pfam" id="PF16123">
    <property type="entry name" value="HAGH_C"/>
    <property type="match status" value="1"/>
</dbReference>
<evidence type="ECO:0000256" key="5">
    <source>
        <dbReference type="ARBA" id="ARBA00011917"/>
    </source>
</evidence>
<dbReference type="EMBL" id="SPLM01000003">
    <property type="protein sequence ID" value="TMW68071.1"/>
    <property type="molecule type" value="Genomic_DNA"/>
</dbReference>
<gene>
    <name evidence="11" type="ORF">Poli38472_007743</name>
</gene>
<keyword evidence="7" id="KW-0378">Hydrolase</keyword>
<dbReference type="GO" id="GO:0019243">
    <property type="term" value="P:methylglyoxal catabolic process to D-lactate via S-lactoyl-glutathione"/>
    <property type="evidence" value="ECO:0007669"/>
    <property type="project" value="InterPro"/>
</dbReference>
<comment type="pathway">
    <text evidence="3">Secondary metabolite metabolism; methylglyoxal degradation; (R)-lactate from methylglyoxal: step 2/2.</text>
</comment>
<comment type="cofactor">
    <cofactor evidence="2">
        <name>Zn(2+)</name>
        <dbReference type="ChEBI" id="CHEBI:29105"/>
    </cofactor>
</comment>
<dbReference type="CDD" id="cd07723">
    <property type="entry name" value="hydroxyacylglutathione_hydrolase_MBL-fold"/>
    <property type="match status" value="1"/>
</dbReference>
<dbReference type="PANTHER" id="PTHR11935:SF94">
    <property type="entry name" value="TENZING NORGAY, ISOFORM C"/>
    <property type="match status" value="1"/>
</dbReference>
<keyword evidence="8" id="KW-0862">Zinc</keyword>
<dbReference type="EC" id="3.1.2.6" evidence="5"/>
<dbReference type="AlphaFoldDB" id="A0A8K1FMB8"/>
<dbReference type="NCBIfam" id="TIGR03413">
    <property type="entry name" value="GSH_gloB"/>
    <property type="match status" value="1"/>
</dbReference>